<dbReference type="GO" id="GO:0003677">
    <property type="term" value="F:DNA binding"/>
    <property type="evidence" value="ECO:0007669"/>
    <property type="project" value="UniProtKB-UniRule"/>
</dbReference>
<keyword evidence="8" id="KW-1185">Reference proteome</keyword>
<keyword evidence="2" id="KW-0805">Transcription regulation</keyword>
<dbReference type="PRINTS" id="PR00455">
    <property type="entry name" value="HTHTETR"/>
</dbReference>
<accession>A0A3S0JHE4</accession>
<dbReference type="GO" id="GO:0045892">
    <property type="term" value="P:negative regulation of DNA-templated transcription"/>
    <property type="evidence" value="ECO:0007669"/>
    <property type="project" value="UniProtKB-ARBA"/>
</dbReference>
<dbReference type="FunFam" id="1.10.10.60:FF:000141">
    <property type="entry name" value="TetR family transcriptional regulator"/>
    <property type="match status" value="1"/>
</dbReference>
<evidence type="ECO:0000256" key="3">
    <source>
        <dbReference type="ARBA" id="ARBA00023125"/>
    </source>
</evidence>
<dbReference type="Proteomes" id="UP000276349">
    <property type="component" value="Unassembled WGS sequence"/>
</dbReference>
<dbReference type="AlphaFoldDB" id="A0A3S0JHE4"/>
<dbReference type="PROSITE" id="PS50977">
    <property type="entry name" value="HTH_TETR_2"/>
    <property type="match status" value="1"/>
</dbReference>
<evidence type="ECO:0000256" key="2">
    <source>
        <dbReference type="ARBA" id="ARBA00023015"/>
    </source>
</evidence>
<keyword evidence="3 5" id="KW-0238">DNA-binding</keyword>
<dbReference type="PANTHER" id="PTHR43479:SF22">
    <property type="entry name" value="TRANSCRIPTIONAL REGULATOR, TETR FAMILY"/>
    <property type="match status" value="1"/>
</dbReference>
<name>A0A3S0JHE4_9BACI</name>
<dbReference type="OrthoDB" id="9812993at2"/>
<keyword evidence="4" id="KW-0804">Transcription</keyword>
<dbReference type="InterPro" id="IPR050624">
    <property type="entry name" value="HTH-type_Tx_Regulator"/>
</dbReference>
<protein>
    <submittedName>
        <fullName evidence="7">TetR/AcrR family transcriptional regulator</fullName>
    </submittedName>
</protein>
<dbReference type="InterPro" id="IPR001647">
    <property type="entry name" value="HTH_TetR"/>
</dbReference>
<dbReference type="Pfam" id="PF00440">
    <property type="entry name" value="TetR_N"/>
    <property type="match status" value="1"/>
</dbReference>
<evidence type="ECO:0000256" key="1">
    <source>
        <dbReference type="ARBA" id="ARBA00022491"/>
    </source>
</evidence>
<sequence>MEVKELPKKETIMQVASNLFAQKGYEYTSVDEIAKECGISKGSFYKYFPSKEDLLIEVFKEMPSGLKMFLQKIHSSNYDSPSEKLSEFISVALKHMLNDKRFYYLDIHTLYPTLVKNKLEDKIAEVFFEINLYLKEFLLDLYGNHIKDYEEDLIFILRGIIVQFVQLYRFSQQVDLQKSVTFFVTVFEIIVHGLIEKKPDPFIHSDWDIAEILDEFNSPLYKALRIQRILEKIEHEIKSSSIKTDQKDQYLKAASLLADECRSYEPKEFLVNALITYIKDLPNTQKYCDELLDEISNYVNYKFPNNLDL</sequence>
<comment type="caution">
    <text evidence="7">The sequence shown here is derived from an EMBL/GenBank/DDBJ whole genome shotgun (WGS) entry which is preliminary data.</text>
</comment>
<gene>
    <name evidence="7" type="ORF">EKG35_18410</name>
</gene>
<evidence type="ECO:0000313" key="8">
    <source>
        <dbReference type="Proteomes" id="UP000276349"/>
    </source>
</evidence>
<evidence type="ECO:0000259" key="6">
    <source>
        <dbReference type="PROSITE" id="PS50977"/>
    </source>
</evidence>
<evidence type="ECO:0000256" key="5">
    <source>
        <dbReference type="PROSITE-ProRule" id="PRU00335"/>
    </source>
</evidence>
<dbReference type="InterPro" id="IPR023772">
    <property type="entry name" value="DNA-bd_HTH_TetR-type_CS"/>
</dbReference>
<dbReference type="InterPro" id="IPR009057">
    <property type="entry name" value="Homeodomain-like_sf"/>
</dbReference>
<reference evidence="7 8" key="1">
    <citation type="submission" date="2018-12" db="EMBL/GenBank/DDBJ databases">
        <authorList>
            <person name="Yu L."/>
        </authorList>
    </citation>
    <scope>NUCLEOTIDE SEQUENCE [LARGE SCALE GENOMIC DNA]</scope>
    <source>
        <strain evidence="7 8">S5H2222</strain>
    </source>
</reference>
<dbReference type="SUPFAM" id="SSF46689">
    <property type="entry name" value="Homeodomain-like"/>
    <property type="match status" value="1"/>
</dbReference>
<dbReference type="PROSITE" id="PS01081">
    <property type="entry name" value="HTH_TETR_1"/>
    <property type="match status" value="1"/>
</dbReference>
<dbReference type="EMBL" id="RXNR01000085">
    <property type="protein sequence ID" value="RTQ87945.1"/>
    <property type="molecule type" value="Genomic_DNA"/>
</dbReference>
<dbReference type="Gene3D" id="1.10.357.10">
    <property type="entry name" value="Tetracycline Repressor, domain 2"/>
    <property type="match status" value="1"/>
</dbReference>
<feature type="domain" description="HTH tetR-type" evidence="6">
    <location>
        <begin position="6"/>
        <end position="66"/>
    </location>
</feature>
<keyword evidence="1" id="KW-0678">Repressor</keyword>
<proteinExistence type="predicted"/>
<evidence type="ECO:0000313" key="7">
    <source>
        <dbReference type="EMBL" id="RTQ87945.1"/>
    </source>
</evidence>
<dbReference type="PANTHER" id="PTHR43479">
    <property type="entry name" value="ACREF/ENVCD OPERON REPRESSOR-RELATED"/>
    <property type="match status" value="1"/>
</dbReference>
<organism evidence="7 8">
    <name type="scientific">Lysinibacillus telephonicus</name>
    <dbReference type="NCBI Taxonomy" id="1714840"/>
    <lineage>
        <taxon>Bacteria</taxon>
        <taxon>Bacillati</taxon>
        <taxon>Bacillota</taxon>
        <taxon>Bacilli</taxon>
        <taxon>Bacillales</taxon>
        <taxon>Bacillaceae</taxon>
        <taxon>Lysinibacillus</taxon>
    </lineage>
</organism>
<evidence type="ECO:0000256" key="4">
    <source>
        <dbReference type="ARBA" id="ARBA00023163"/>
    </source>
</evidence>
<feature type="DNA-binding region" description="H-T-H motif" evidence="5">
    <location>
        <begin position="29"/>
        <end position="48"/>
    </location>
</feature>